<evidence type="ECO:0008006" key="3">
    <source>
        <dbReference type="Google" id="ProtNLM"/>
    </source>
</evidence>
<reference evidence="1 2" key="1">
    <citation type="submission" date="2019-11" db="EMBL/GenBank/DDBJ databases">
        <title>Comparative genomics of hydrocarbon-degrading Desulfosarcina strains.</title>
        <authorList>
            <person name="Watanabe M."/>
            <person name="Kojima H."/>
            <person name="Fukui M."/>
        </authorList>
    </citation>
    <scope>NUCLEOTIDE SEQUENCE [LARGE SCALE GENOMIC DNA]</scope>
    <source>
        <strain evidence="1 2">PP31</strain>
    </source>
</reference>
<dbReference type="Pfam" id="PF13211">
    <property type="entry name" value="DUF4019"/>
    <property type="match status" value="1"/>
</dbReference>
<dbReference type="AlphaFoldDB" id="A0A5K7ZC74"/>
<accession>A0A5K7ZC74</accession>
<evidence type="ECO:0000313" key="1">
    <source>
        <dbReference type="EMBL" id="BBO76064.1"/>
    </source>
</evidence>
<dbReference type="InterPro" id="IPR025091">
    <property type="entry name" value="DUF4019"/>
</dbReference>
<protein>
    <recommendedName>
        <fullName evidence="3">DUF4019 domain-containing protein</fullName>
    </recommendedName>
</protein>
<keyword evidence="2" id="KW-1185">Reference proteome</keyword>
<evidence type="ECO:0000313" key="2">
    <source>
        <dbReference type="Proteomes" id="UP000427769"/>
    </source>
</evidence>
<sequence length="55" mass="6067">MKSSSYTASLPGAPDGEYAVIQFESLFEKKKSGIETVTPMMDKDGMWRASGYTIK</sequence>
<dbReference type="EMBL" id="AP021875">
    <property type="protein sequence ID" value="BBO76064.1"/>
    <property type="molecule type" value="Genomic_DNA"/>
</dbReference>
<dbReference type="KEGG" id="dwd:DSCW_34810"/>
<dbReference type="OrthoDB" id="21915at2"/>
<name>A0A5K7ZC74_9BACT</name>
<dbReference type="Proteomes" id="UP000427769">
    <property type="component" value="Chromosome"/>
</dbReference>
<proteinExistence type="predicted"/>
<organism evidence="1 2">
    <name type="scientific">Desulfosarcina widdelii</name>
    <dbReference type="NCBI Taxonomy" id="947919"/>
    <lineage>
        <taxon>Bacteria</taxon>
        <taxon>Pseudomonadati</taxon>
        <taxon>Thermodesulfobacteriota</taxon>
        <taxon>Desulfobacteria</taxon>
        <taxon>Desulfobacterales</taxon>
        <taxon>Desulfosarcinaceae</taxon>
        <taxon>Desulfosarcina</taxon>
    </lineage>
</organism>
<gene>
    <name evidence="1" type="ORF">DSCW_34810</name>
</gene>